<dbReference type="AlphaFoldDB" id="A0A1E8BL66"/>
<feature type="domain" description="Restriction endonuclease AspBHI N-terminal" evidence="2">
    <location>
        <begin position="27"/>
        <end position="210"/>
    </location>
</feature>
<feature type="domain" description="Restriction endonuclease type IV Mrr" evidence="1">
    <location>
        <begin position="250"/>
        <end position="366"/>
    </location>
</feature>
<evidence type="ECO:0000313" key="3">
    <source>
        <dbReference type="EMBL" id="OFD90556.1"/>
    </source>
</evidence>
<reference evidence="3 4" key="1">
    <citation type="submission" date="2016-05" db="EMBL/GenBank/DDBJ databases">
        <title>Bacillus thuringiensis and Bacillus weihenstephanensis as novel biocontrol agents of wilt causing Verticillium species.</title>
        <authorList>
            <person name="Hollensteiner J."/>
            <person name="Wemheuer F."/>
            <person name="Harting R."/>
            <person name="Kolarzyk A."/>
            <person name="Diaz-Valerio S."/>
            <person name="Poehlein A."/>
            <person name="Brzuszkiewicz E."/>
            <person name="Nesemann K."/>
            <person name="Braus-Stromeyer S."/>
            <person name="Braus G."/>
            <person name="Daniel R."/>
            <person name="Liesegang H."/>
        </authorList>
    </citation>
    <scope>NUCLEOTIDE SEQUENCE [LARGE SCALE GENOMIC DNA]</scope>
    <source>
        <strain evidence="3 4">GOE11</strain>
    </source>
</reference>
<evidence type="ECO:0000259" key="2">
    <source>
        <dbReference type="Pfam" id="PF18062"/>
    </source>
</evidence>
<sequence length="390" mass="44335">MAVSFSNLAKSDLIIDEVYLGGTKSDMSAEVLSKLMNVENSGGFRARGTKSKFDLKYIVLYTTREDVDWIDEIDVESGIFTYFGDNKNPGKELHKTNKKGNVILRECFNRLHSGERNKIPPFFIFSKESGRDLRFRGLAVPGYEGMSANEDLVAVWSIKDGCRFQNYKSIFTILDVGKISRQWIQDLLADKGLESEYAPKAWIKWKKTGKYTPLKAKKPREYRKKYEQIPTSELDVDIINTIHGYFKTGVAFEPCAARIAQLMDQNIVSYEVTRGVRDGGRDAVGKYRIGIDSSSIVVDFALEAKRYALLGKGVGVKETSRLISRLRHRQFGILVTTSYVDQYAYKEIVDDNHPIVIISAAEIVTILKRSGYKTKDEVLKWLEENFESGY</sequence>
<proteinExistence type="predicted"/>
<accession>A0A1E8BL66</accession>
<dbReference type="Proteomes" id="UP000175835">
    <property type="component" value="Unassembled WGS sequence"/>
</dbReference>
<dbReference type="InterPro" id="IPR007560">
    <property type="entry name" value="Restrct_endonuc_IV_Mrr"/>
</dbReference>
<protein>
    <recommendedName>
        <fullName evidence="5">Restriction endonuclease</fullName>
    </recommendedName>
</protein>
<organism evidence="3 4">
    <name type="scientific">Bacillus mycoides</name>
    <dbReference type="NCBI Taxonomy" id="1405"/>
    <lineage>
        <taxon>Bacteria</taxon>
        <taxon>Bacillati</taxon>
        <taxon>Bacillota</taxon>
        <taxon>Bacilli</taxon>
        <taxon>Bacillales</taxon>
        <taxon>Bacillaceae</taxon>
        <taxon>Bacillus</taxon>
        <taxon>Bacillus cereus group</taxon>
    </lineage>
</organism>
<dbReference type="Pfam" id="PF18062">
    <property type="entry name" value="RE_AspBHI_N"/>
    <property type="match status" value="1"/>
</dbReference>
<dbReference type="EMBL" id="LXLX01000042">
    <property type="protein sequence ID" value="OFD90556.1"/>
    <property type="molecule type" value="Genomic_DNA"/>
</dbReference>
<evidence type="ECO:0008006" key="5">
    <source>
        <dbReference type="Google" id="ProtNLM"/>
    </source>
</evidence>
<dbReference type="RefSeq" id="WP_070147103.1">
    <property type="nucleotide sequence ID" value="NZ_LXLX01000042.1"/>
</dbReference>
<dbReference type="InterPro" id="IPR011856">
    <property type="entry name" value="tRNA_endonuc-like_dom_sf"/>
</dbReference>
<comment type="caution">
    <text evidence="3">The sequence shown here is derived from an EMBL/GenBank/DDBJ whole genome shotgun (WGS) entry which is preliminary data.</text>
</comment>
<dbReference type="Pfam" id="PF04471">
    <property type="entry name" value="Mrr_cat"/>
    <property type="match status" value="1"/>
</dbReference>
<evidence type="ECO:0000313" key="4">
    <source>
        <dbReference type="Proteomes" id="UP000175835"/>
    </source>
</evidence>
<dbReference type="GO" id="GO:0004519">
    <property type="term" value="F:endonuclease activity"/>
    <property type="evidence" value="ECO:0007669"/>
    <property type="project" value="InterPro"/>
</dbReference>
<dbReference type="GO" id="GO:0003677">
    <property type="term" value="F:DNA binding"/>
    <property type="evidence" value="ECO:0007669"/>
    <property type="project" value="InterPro"/>
</dbReference>
<name>A0A1E8BL66_BACMY</name>
<dbReference type="Gene3D" id="2.30.280.20">
    <property type="match status" value="1"/>
</dbReference>
<dbReference type="InterPro" id="IPR041409">
    <property type="entry name" value="RE_AspBHI_N"/>
</dbReference>
<dbReference type="GO" id="GO:0009307">
    <property type="term" value="P:DNA restriction-modification system"/>
    <property type="evidence" value="ECO:0007669"/>
    <property type="project" value="InterPro"/>
</dbReference>
<gene>
    <name evidence="3" type="ORF">BWGOE11_34200</name>
</gene>
<dbReference type="PATRIC" id="fig|86662.28.peg.3524"/>
<evidence type="ECO:0000259" key="1">
    <source>
        <dbReference type="Pfam" id="PF04471"/>
    </source>
</evidence>
<dbReference type="Gene3D" id="3.40.1350.10">
    <property type="match status" value="1"/>
</dbReference>